<evidence type="ECO:0000256" key="6">
    <source>
        <dbReference type="ARBA" id="ARBA00018163"/>
    </source>
</evidence>
<comment type="catalytic activity">
    <reaction evidence="1 14 15">
        <text>adenosine 5'-phosphosulfate + ATP = 3'-phosphoadenylyl sulfate + ADP + H(+)</text>
        <dbReference type="Rhea" id="RHEA:24152"/>
        <dbReference type="ChEBI" id="CHEBI:15378"/>
        <dbReference type="ChEBI" id="CHEBI:30616"/>
        <dbReference type="ChEBI" id="CHEBI:58243"/>
        <dbReference type="ChEBI" id="CHEBI:58339"/>
        <dbReference type="ChEBI" id="CHEBI:456216"/>
        <dbReference type="EC" id="2.7.1.25"/>
    </reaction>
</comment>
<dbReference type="NCBIfam" id="NF003013">
    <property type="entry name" value="PRK03846.1"/>
    <property type="match status" value="1"/>
</dbReference>
<dbReference type="OrthoDB" id="9804504at2"/>
<evidence type="ECO:0000256" key="10">
    <source>
        <dbReference type="ARBA" id="ARBA00022840"/>
    </source>
</evidence>
<evidence type="ECO:0000313" key="17">
    <source>
        <dbReference type="EMBL" id="KLV03963.1"/>
    </source>
</evidence>
<feature type="active site" description="Phosphoserine intermediate" evidence="14">
    <location>
        <position position="109"/>
    </location>
</feature>
<evidence type="ECO:0000256" key="3">
    <source>
        <dbReference type="ARBA" id="ARBA00004806"/>
    </source>
</evidence>
<evidence type="ECO:0000313" key="18">
    <source>
        <dbReference type="Proteomes" id="UP000036097"/>
    </source>
</evidence>
<dbReference type="Gene3D" id="3.40.50.300">
    <property type="entry name" value="P-loop containing nucleotide triphosphate hydrolases"/>
    <property type="match status" value="1"/>
</dbReference>
<evidence type="ECO:0000256" key="8">
    <source>
        <dbReference type="ARBA" id="ARBA00022741"/>
    </source>
</evidence>
<dbReference type="GO" id="GO:0004020">
    <property type="term" value="F:adenylylsulfate kinase activity"/>
    <property type="evidence" value="ECO:0007669"/>
    <property type="project" value="UniProtKB-UniRule"/>
</dbReference>
<dbReference type="RefSeq" id="WP_047880128.1">
    <property type="nucleotide sequence ID" value="NZ_LDOT01000024.1"/>
</dbReference>
<comment type="pathway">
    <text evidence="3 14 15">Sulfur metabolism; hydrogen sulfide biosynthesis; sulfite from sulfate: step 2/3.</text>
</comment>
<protein>
    <recommendedName>
        <fullName evidence="6 14">Adenylyl-sulfate kinase</fullName>
        <ecNumber evidence="5 14">2.7.1.25</ecNumber>
    </recommendedName>
    <alternativeName>
        <fullName evidence="12 14">APS kinase</fullName>
    </alternativeName>
    <alternativeName>
        <fullName evidence="13 14">ATP adenosine-5'-phosphosulfate 3'-phosphotransferase</fullName>
    </alternativeName>
    <alternativeName>
        <fullName evidence="11 14">Adenosine-5'-phosphosulfate kinase</fullName>
    </alternativeName>
</protein>
<evidence type="ECO:0000256" key="13">
    <source>
        <dbReference type="ARBA" id="ARBA00031464"/>
    </source>
</evidence>
<keyword evidence="7 14" id="KW-0808">Transferase</keyword>
<dbReference type="EC" id="2.7.1.25" evidence="5 14"/>
<evidence type="ECO:0000256" key="14">
    <source>
        <dbReference type="HAMAP-Rule" id="MF_00065"/>
    </source>
</evidence>
<dbReference type="PANTHER" id="PTHR11055:SF63">
    <property type="entry name" value="ADENYLYL-SULFATE KINASE 1, CHLOROPLASTIC"/>
    <property type="match status" value="1"/>
</dbReference>
<evidence type="ECO:0000256" key="12">
    <source>
        <dbReference type="ARBA" id="ARBA00031393"/>
    </source>
</evidence>
<dbReference type="FunFam" id="3.40.50.300:FF:000212">
    <property type="entry name" value="Adenylyl-sulfate kinase"/>
    <property type="match status" value="1"/>
</dbReference>
<dbReference type="PANTHER" id="PTHR11055">
    <property type="entry name" value="BIFUNCTIONAL 3'-PHOSPHOADENOSINE 5'-PHOSPHOSULFATE SYNTHASE"/>
    <property type="match status" value="1"/>
</dbReference>
<dbReference type="UniPathway" id="UPA00140">
    <property type="reaction ID" value="UER00205"/>
</dbReference>
<comment type="similarity">
    <text evidence="4 14 15">Belongs to the APS kinase family.</text>
</comment>
<feature type="binding site" evidence="14">
    <location>
        <begin position="35"/>
        <end position="42"/>
    </location>
    <ligand>
        <name>ATP</name>
        <dbReference type="ChEBI" id="CHEBI:30616"/>
    </ligand>
</feature>
<comment type="caution">
    <text evidence="17">The sequence shown here is derived from an EMBL/GenBank/DDBJ whole genome shotgun (WGS) entry which is preliminary data.</text>
</comment>
<dbReference type="SUPFAM" id="SSF52540">
    <property type="entry name" value="P-loop containing nucleoside triphosphate hydrolases"/>
    <property type="match status" value="1"/>
</dbReference>
<evidence type="ECO:0000256" key="11">
    <source>
        <dbReference type="ARBA" id="ARBA00029724"/>
    </source>
</evidence>
<dbReference type="InterPro" id="IPR027417">
    <property type="entry name" value="P-loop_NTPase"/>
</dbReference>
<evidence type="ECO:0000256" key="7">
    <source>
        <dbReference type="ARBA" id="ARBA00022679"/>
    </source>
</evidence>
<dbReference type="InterPro" id="IPR059117">
    <property type="entry name" value="APS_kinase_dom"/>
</dbReference>
<evidence type="ECO:0000256" key="2">
    <source>
        <dbReference type="ARBA" id="ARBA00002632"/>
    </source>
</evidence>
<dbReference type="HAMAP" id="MF_00065">
    <property type="entry name" value="Adenylyl_sulf_kinase"/>
    <property type="match status" value="1"/>
</dbReference>
<dbReference type="AlphaFoldDB" id="A0A0J1GW78"/>
<evidence type="ECO:0000259" key="16">
    <source>
        <dbReference type="Pfam" id="PF01583"/>
    </source>
</evidence>
<keyword evidence="18" id="KW-1185">Reference proteome</keyword>
<evidence type="ECO:0000256" key="1">
    <source>
        <dbReference type="ARBA" id="ARBA00001823"/>
    </source>
</evidence>
<gene>
    <name evidence="14" type="primary">cysC</name>
    <name evidence="17" type="ORF">ABT56_17190</name>
</gene>
<dbReference type="InterPro" id="IPR002891">
    <property type="entry name" value="APS"/>
</dbReference>
<name>A0A0J1GW78_9GAMM</name>
<dbReference type="Proteomes" id="UP000036097">
    <property type="component" value="Unassembled WGS sequence"/>
</dbReference>
<keyword evidence="9 14" id="KW-0418">Kinase</keyword>
<comment type="function">
    <text evidence="2 14 15">Catalyzes the synthesis of activated sulfate.</text>
</comment>
<keyword evidence="10 14" id="KW-0067">ATP-binding</keyword>
<evidence type="ECO:0000256" key="9">
    <source>
        <dbReference type="ARBA" id="ARBA00022777"/>
    </source>
</evidence>
<dbReference type="PATRIC" id="fig|1195763.3.peg.3666"/>
<sequence length="201" mass="22500">MSSENENVVWHGHTVTFEERCQLKQQQPVILWFTGLSGSGKSTIANAVESKLLENQRHSYLLDGDNVRHGLNRDLGFSDHERVENIRRIGEVAKLFVDSGTIVLTAFISPFVADREQVRAMVGPGQFVEVFVDTPLAVCEQRDPKGLYKKARAGEIKHFTGIDSAYEPPLAPEVHLQTEYLSVAECADKVVAYLLEKGYLQ</sequence>
<feature type="domain" description="APS kinase" evidence="16">
    <location>
        <begin position="27"/>
        <end position="176"/>
    </location>
</feature>
<evidence type="ECO:0000256" key="15">
    <source>
        <dbReference type="RuleBase" id="RU004347"/>
    </source>
</evidence>
<keyword evidence="8 14" id="KW-0547">Nucleotide-binding</keyword>
<proteinExistence type="inferred from homology"/>
<evidence type="ECO:0000256" key="4">
    <source>
        <dbReference type="ARBA" id="ARBA00007008"/>
    </source>
</evidence>
<reference evidence="17 18" key="1">
    <citation type="submission" date="2015-05" db="EMBL/GenBank/DDBJ databases">
        <title>Photobacterium galathea sp. nov.</title>
        <authorList>
            <person name="Machado H."/>
            <person name="Gram L."/>
        </authorList>
    </citation>
    <scope>NUCLEOTIDE SEQUENCE [LARGE SCALE GENOMIC DNA]</scope>
    <source>
        <strain evidence="17 18">CGMCC 1.12159</strain>
    </source>
</reference>
<accession>A0A0J1GW78</accession>
<dbReference type="EMBL" id="LDOT01000024">
    <property type="protein sequence ID" value="KLV03963.1"/>
    <property type="molecule type" value="Genomic_DNA"/>
</dbReference>
<keyword evidence="14" id="KW-0597">Phosphoprotein</keyword>
<dbReference type="GO" id="GO:0070814">
    <property type="term" value="P:hydrogen sulfide biosynthetic process"/>
    <property type="evidence" value="ECO:0007669"/>
    <property type="project" value="UniProtKB-UniRule"/>
</dbReference>
<organism evidence="17 18">
    <name type="scientific">Photobacterium aquae</name>
    <dbReference type="NCBI Taxonomy" id="1195763"/>
    <lineage>
        <taxon>Bacteria</taxon>
        <taxon>Pseudomonadati</taxon>
        <taxon>Pseudomonadota</taxon>
        <taxon>Gammaproteobacteria</taxon>
        <taxon>Vibrionales</taxon>
        <taxon>Vibrionaceae</taxon>
        <taxon>Photobacterium</taxon>
    </lineage>
</organism>
<dbReference type="CDD" id="cd02027">
    <property type="entry name" value="APSK"/>
    <property type="match status" value="1"/>
</dbReference>
<dbReference type="GO" id="GO:0005524">
    <property type="term" value="F:ATP binding"/>
    <property type="evidence" value="ECO:0007669"/>
    <property type="project" value="UniProtKB-UniRule"/>
</dbReference>
<evidence type="ECO:0000256" key="5">
    <source>
        <dbReference type="ARBA" id="ARBA00012121"/>
    </source>
</evidence>
<dbReference type="Pfam" id="PF01583">
    <property type="entry name" value="APS_kinase"/>
    <property type="match status" value="1"/>
</dbReference>
<dbReference type="STRING" id="1195763.ABT56_17190"/>
<dbReference type="NCBIfam" id="TIGR00455">
    <property type="entry name" value="apsK"/>
    <property type="match status" value="1"/>
</dbReference>
<dbReference type="GO" id="GO:0000103">
    <property type="term" value="P:sulfate assimilation"/>
    <property type="evidence" value="ECO:0007669"/>
    <property type="project" value="UniProtKB-UniRule"/>
</dbReference>